<name>A0A0E9VYZ3_ANGAN</name>
<reference evidence="1" key="2">
    <citation type="journal article" date="2015" name="Fish Shellfish Immunol.">
        <title>Early steps in the European eel (Anguilla anguilla)-Vibrio vulnificus interaction in the gills: Role of the RtxA13 toxin.</title>
        <authorList>
            <person name="Callol A."/>
            <person name="Pajuelo D."/>
            <person name="Ebbesson L."/>
            <person name="Teles M."/>
            <person name="MacKenzie S."/>
            <person name="Amaro C."/>
        </authorList>
    </citation>
    <scope>NUCLEOTIDE SEQUENCE</scope>
</reference>
<organism evidence="1">
    <name type="scientific">Anguilla anguilla</name>
    <name type="common">European freshwater eel</name>
    <name type="synonym">Muraena anguilla</name>
    <dbReference type="NCBI Taxonomy" id="7936"/>
    <lineage>
        <taxon>Eukaryota</taxon>
        <taxon>Metazoa</taxon>
        <taxon>Chordata</taxon>
        <taxon>Craniata</taxon>
        <taxon>Vertebrata</taxon>
        <taxon>Euteleostomi</taxon>
        <taxon>Actinopterygii</taxon>
        <taxon>Neopterygii</taxon>
        <taxon>Teleostei</taxon>
        <taxon>Anguilliformes</taxon>
        <taxon>Anguillidae</taxon>
        <taxon>Anguilla</taxon>
    </lineage>
</organism>
<protein>
    <submittedName>
        <fullName evidence="1">Uncharacterized protein</fullName>
    </submittedName>
</protein>
<dbReference type="EMBL" id="GBXM01026109">
    <property type="protein sequence ID" value="JAH82468.1"/>
    <property type="molecule type" value="Transcribed_RNA"/>
</dbReference>
<sequence length="29" mass="3225">MCQILSNQCAVSLSGWRPSCGQVVTWLRT</sequence>
<dbReference type="AlphaFoldDB" id="A0A0E9VYZ3"/>
<proteinExistence type="predicted"/>
<reference evidence="1" key="1">
    <citation type="submission" date="2014-11" db="EMBL/GenBank/DDBJ databases">
        <authorList>
            <person name="Amaro Gonzalez C."/>
        </authorList>
    </citation>
    <scope>NUCLEOTIDE SEQUENCE</scope>
</reference>
<accession>A0A0E9VYZ3</accession>
<evidence type="ECO:0000313" key="1">
    <source>
        <dbReference type="EMBL" id="JAH82468.1"/>
    </source>
</evidence>